<dbReference type="Proteomes" id="UP000469943">
    <property type="component" value="Unassembled WGS sequence"/>
</dbReference>
<dbReference type="GO" id="GO:0003677">
    <property type="term" value="F:DNA binding"/>
    <property type="evidence" value="ECO:0007669"/>
    <property type="project" value="UniProtKB-KW"/>
</dbReference>
<dbReference type="InterPro" id="IPR014017">
    <property type="entry name" value="DNA_helicase_UvrD-like_C"/>
</dbReference>
<organism evidence="18 21">
    <name type="scientific">Bifidobacterium ramosum</name>
    <dbReference type="NCBI Taxonomy" id="1798158"/>
    <lineage>
        <taxon>Bacteria</taxon>
        <taxon>Bacillati</taxon>
        <taxon>Actinomycetota</taxon>
        <taxon>Actinomycetes</taxon>
        <taxon>Bifidobacteriales</taxon>
        <taxon>Bifidobacteriaceae</taxon>
        <taxon>Bifidobacterium</taxon>
    </lineage>
</organism>
<dbReference type="Gene3D" id="3.90.320.10">
    <property type="match status" value="1"/>
</dbReference>
<evidence type="ECO:0000256" key="7">
    <source>
        <dbReference type="ARBA" id="ARBA00022840"/>
    </source>
</evidence>
<feature type="domain" description="UvrD-like helicase ATP-binding" evidence="16">
    <location>
        <begin position="1"/>
        <end position="514"/>
    </location>
</feature>
<dbReference type="Gene3D" id="3.40.50.300">
    <property type="entry name" value="P-loop containing nucleotide triphosphate hydrolases"/>
    <property type="match status" value="4"/>
</dbReference>
<accession>A0A6L4WYE8</accession>
<comment type="caution">
    <text evidence="18">The sequence shown here is derived from an EMBL/GenBank/DDBJ whole genome shotgun (WGS) entry which is preliminary data.</text>
</comment>
<dbReference type="InterPro" id="IPR027417">
    <property type="entry name" value="P-loop_NTPase"/>
</dbReference>
<dbReference type="InterPro" id="IPR038726">
    <property type="entry name" value="PDDEXK_AddAB-type"/>
</dbReference>
<evidence type="ECO:0000313" key="20">
    <source>
        <dbReference type="Proteomes" id="UP000469943"/>
    </source>
</evidence>
<evidence type="ECO:0000259" key="17">
    <source>
        <dbReference type="PROSITE" id="PS51217"/>
    </source>
</evidence>
<dbReference type="GO" id="GO:0043138">
    <property type="term" value="F:3'-5' DNA helicase activity"/>
    <property type="evidence" value="ECO:0007669"/>
    <property type="project" value="UniProtKB-EC"/>
</dbReference>
<evidence type="ECO:0000256" key="11">
    <source>
        <dbReference type="ARBA" id="ARBA00034617"/>
    </source>
</evidence>
<dbReference type="GO" id="GO:0033202">
    <property type="term" value="C:DNA helicase complex"/>
    <property type="evidence" value="ECO:0007669"/>
    <property type="project" value="TreeGrafter"/>
</dbReference>
<dbReference type="InterPro" id="IPR014016">
    <property type="entry name" value="UvrD-like_ATP-bd"/>
</dbReference>
<dbReference type="SUPFAM" id="SSF52980">
    <property type="entry name" value="Restriction endonuclease-like"/>
    <property type="match status" value="1"/>
</dbReference>
<evidence type="ECO:0000256" key="12">
    <source>
        <dbReference type="ARBA" id="ARBA00034808"/>
    </source>
</evidence>
<dbReference type="PROSITE" id="PS51198">
    <property type="entry name" value="UVRD_HELICASE_ATP_BIND"/>
    <property type="match status" value="1"/>
</dbReference>
<feature type="region of interest" description="Disordered" evidence="15">
    <location>
        <begin position="568"/>
        <end position="593"/>
    </location>
</feature>
<dbReference type="RefSeq" id="WP_152358899.1">
    <property type="nucleotide sequence ID" value="NZ_WBSM01000011.1"/>
</dbReference>
<dbReference type="EMBL" id="WHZX01000004">
    <property type="protein sequence ID" value="NEG71822.1"/>
    <property type="molecule type" value="Genomic_DNA"/>
</dbReference>
<name>A0A6L4WYE8_9BIFI</name>
<evidence type="ECO:0000256" key="6">
    <source>
        <dbReference type="ARBA" id="ARBA00022839"/>
    </source>
</evidence>
<comment type="catalytic activity">
    <reaction evidence="13">
        <text>ATP + H2O = ADP + phosphate + H(+)</text>
        <dbReference type="Rhea" id="RHEA:13065"/>
        <dbReference type="ChEBI" id="CHEBI:15377"/>
        <dbReference type="ChEBI" id="CHEBI:15378"/>
        <dbReference type="ChEBI" id="CHEBI:30616"/>
        <dbReference type="ChEBI" id="CHEBI:43474"/>
        <dbReference type="ChEBI" id="CHEBI:456216"/>
        <dbReference type="EC" id="5.6.2.4"/>
    </reaction>
</comment>
<evidence type="ECO:0000256" key="14">
    <source>
        <dbReference type="PROSITE-ProRule" id="PRU00560"/>
    </source>
</evidence>
<keyword evidence="5 14" id="KW-0347">Helicase</keyword>
<keyword evidence="2 14" id="KW-0547">Nucleotide-binding</keyword>
<feature type="binding site" evidence="14">
    <location>
        <begin position="10"/>
        <end position="17"/>
    </location>
    <ligand>
        <name>ATP</name>
        <dbReference type="ChEBI" id="CHEBI:30616"/>
    </ligand>
</feature>
<evidence type="ECO:0000313" key="18">
    <source>
        <dbReference type="EMBL" id="KAB8287115.1"/>
    </source>
</evidence>
<dbReference type="InterPro" id="IPR011604">
    <property type="entry name" value="PDDEXK-like_dom_sf"/>
</dbReference>
<feature type="domain" description="UvrD-like helicase C-terminal" evidence="17">
    <location>
        <begin position="550"/>
        <end position="841"/>
    </location>
</feature>
<dbReference type="GO" id="GO:0005524">
    <property type="term" value="F:ATP binding"/>
    <property type="evidence" value="ECO:0007669"/>
    <property type="project" value="UniProtKB-UniRule"/>
</dbReference>
<keyword evidence="6" id="KW-0269">Exonuclease</keyword>
<evidence type="ECO:0000313" key="21">
    <source>
        <dbReference type="Proteomes" id="UP000482084"/>
    </source>
</evidence>
<gene>
    <name evidence="18" type="ORF">DSM100688_1890</name>
    <name evidence="19" type="ORF">GFD24_06285</name>
</gene>
<dbReference type="Pfam" id="PF12705">
    <property type="entry name" value="PDDEXK_1"/>
    <property type="match status" value="1"/>
</dbReference>
<keyword evidence="1" id="KW-0540">Nuclease</keyword>
<reference evidence="18 21" key="2">
    <citation type="submission" date="2019-10" db="EMBL/GenBank/DDBJ databases">
        <title>Characterization of the phylogenetic diversity of two novel species belonging to the genus Bifidobacterium: Bifidobacterium cebidarum sp. nov. and Bifidobacterium leontopitheci sp. nov.</title>
        <authorList>
            <person name="Lugli G.A."/>
            <person name="Duranti S."/>
            <person name="Milani C."/>
            <person name="Turroni F."/>
            <person name="Ventura M."/>
        </authorList>
    </citation>
    <scope>NUCLEOTIDE SEQUENCE [LARGE SCALE GENOMIC DNA]</scope>
    <source>
        <strain evidence="18 21">DSM 100688</strain>
    </source>
</reference>
<keyword evidence="9" id="KW-0234">DNA repair</keyword>
<feature type="region of interest" description="Disordered" evidence="15">
    <location>
        <begin position="1097"/>
        <end position="1119"/>
    </location>
</feature>
<dbReference type="Gene3D" id="1.10.486.10">
    <property type="entry name" value="PCRA, domain 4"/>
    <property type="match status" value="1"/>
</dbReference>
<dbReference type="GO" id="GO:0005829">
    <property type="term" value="C:cytosol"/>
    <property type="evidence" value="ECO:0007669"/>
    <property type="project" value="TreeGrafter"/>
</dbReference>
<keyword evidence="3" id="KW-0227">DNA damage</keyword>
<dbReference type="Pfam" id="PF13361">
    <property type="entry name" value="UvrD_C"/>
    <property type="match status" value="2"/>
</dbReference>
<dbReference type="Pfam" id="PF00580">
    <property type="entry name" value="UvrD-helicase"/>
    <property type="match status" value="1"/>
</dbReference>
<evidence type="ECO:0000256" key="10">
    <source>
        <dbReference type="ARBA" id="ARBA00023235"/>
    </source>
</evidence>
<dbReference type="EMBL" id="WBSM01000011">
    <property type="protein sequence ID" value="KAB8287115.1"/>
    <property type="molecule type" value="Genomic_DNA"/>
</dbReference>
<comment type="catalytic activity">
    <reaction evidence="11">
        <text>Couples ATP hydrolysis with the unwinding of duplex DNA by translocating in the 3'-5' direction.</text>
        <dbReference type="EC" id="5.6.2.4"/>
    </reaction>
</comment>
<dbReference type="OrthoDB" id="9810135at2"/>
<evidence type="ECO:0000313" key="19">
    <source>
        <dbReference type="EMBL" id="NEG71822.1"/>
    </source>
</evidence>
<evidence type="ECO:0000256" key="4">
    <source>
        <dbReference type="ARBA" id="ARBA00022801"/>
    </source>
</evidence>
<dbReference type="PROSITE" id="PS51217">
    <property type="entry name" value="UVRD_HELICASE_CTER"/>
    <property type="match status" value="1"/>
</dbReference>
<dbReference type="InterPro" id="IPR000212">
    <property type="entry name" value="DNA_helicase_UvrD/REP"/>
</dbReference>
<evidence type="ECO:0000256" key="8">
    <source>
        <dbReference type="ARBA" id="ARBA00023125"/>
    </source>
</evidence>
<keyword evidence="7 14" id="KW-0067">ATP-binding</keyword>
<keyword evidence="21" id="KW-1185">Reference proteome</keyword>
<evidence type="ECO:0000256" key="3">
    <source>
        <dbReference type="ARBA" id="ARBA00022763"/>
    </source>
</evidence>
<evidence type="ECO:0000256" key="13">
    <source>
        <dbReference type="ARBA" id="ARBA00048988"/>
    </source>
</evidence>
<keyword evidence="8" id="KW-0238">DNA-binding</keyword>
<evidence type="ECO:0000256" key="9">
    <source>
        <dbReference type="ARBA" id="ARBA00023204"/>
    </source>
</evidence>
<evidence type="ECO:0000259" key="16">
    <source>
        <dbReference type="PROSITE" id="PS51198"/>
    </source>
</evidence>
<dbReference type="Gene3D" id="1.10.274.50">
    <property type="match status" value="1"/>
</dbReference>
<proteinExistence type="predicted"/>
<dbReference type="GO" id="GO:0004527">
    <property type="term" value="F:exonuclease activity"/>
    <property type="evidence" value="ECO:0007669"/>
    <property type="project" value="UniProtKB-KW"/>
</dbReference>
<dbReference type="GO" id="GO:0000725">
    <property type="term" value="P:recombinational repair"/>
    <property type="evidence" value="ECO:0007669"/>
    <property type="project" value="TreeGrafter"/>
</dbReference>
<dbReference type="InterPro" id="IPR011335">
    <property type="entry name" value="Restrct_endonuc-II-like"/>
</dbReference>
<reference evidence="19 20" key="1">
    <citation type="submission" date="2019-10" db="EMBL/GenBank/DDBJ databases">
        <title>Bifidobacterium from non-human primates.</title>
        <authorList>
            <person name="Modesto M."/>
        </authorList>
    </citation>
    <scope>NUCLEOTIDE SEQUENCE [LARGE SCALE GENOMIC DNA]</scope>
    <source>
        <strain evidence="19 20">TREM</strain>
    </source>
</reference>
<evidence type="ECO:0000256" key="15">
    <source>
        <dbReference type="SAM" id="MobiDB-lite"/>
    </source>
</evidence>
<keyword evidence="4 14" id="KW-0378">Hydrolase</keyword>
<dbReference type="PANTHER" id="PTHR11070">
    <property type="entry name" value="UVRD / RECB / PCRA DNA HELICASE FAMILY MEMBER"/>
    <property type="match status" value="1"/>
</dbReference>
<evidence type="ECO:0000256" key="2">
    <source>
        <dbReference type="ARBA" id="ARBA00022741"/>
    </source>
</evidence>
<dbReference type="Proteomes" id="UP000482084">
    <property type="component" value="Unassembled WGS sequence"/>
</dbReference>
<protein>
    <recommendedName>
        <fullName evidence="12">DNA 3'-5' helicase</fullName>
        <ecNumber evidence="12">5.6.2.4</ecNumber>
    </recommendedName>
</protein>
<sequence length="1369" mass="152015">MNDNRYFISASAGTGKTTRLLQDVMLDLLKRGQSDRQSSIRESLIVTFTIAAAAELRAKLDRNLRFAVDYAHSYESDGRRMHDTDYFIGGDDGELARMIVQDPHTAAAVFSKAVNELPTAQISTIDALCKRIVDRNADVLNIDPGYQIMADAAIRSGMQHDVLTALFEQWYAPDSPEHDAFLDLLDNTGGANNDTLLASEMLRLHDQTQTKPNGLKWLDRLSEPYRVRFDGLRPLRGASWIVDGIMDDRHAALERLRKQVADQLAAFGEDRGDPRDGTQLLNDSKVFAPVFDALDAIYDTYDTGSWDDVIAAMNHVSDVIMEANSGRKTLNGSNLDVVADLFPDIVKKSDDNATAFKLLKNMSNHVKEDLHKIFALPAAQMDRLDAVAQRRIDTLAHLTGLFAAQYGDKKRRAAVQEFSDITFLALSALERDDVRGRVSDQWRYVYVDECQDNNALQNRFIDLIGRDAAKVTMVGDVKQSIYGFRYAQPEEFRRKSREVPAEHLSTLDQNHRSVPEILIFANTVFDHLMRKDMGGADYLQDRFHIPAAPNQYDATAVELLIRQQYKAGKDTESNESGGSAPASYDGTSLPRIDPNQQQVDMIVRRIQRLHDEEGYQYGDIAVLERSAKLFGELHDALAEAGISVEVNGVGDYYKKPEILLALDWLRVIDNPHHDVPLVALMRAYGIADNDLAAMRLLGTGSYYGILHRLTHPSDEFPLPDPLPGELACHIDMLRAFLDQLESLRTFATTHPVDELLWRVYTQTGWYDYCGQLPDGYQRQANLAQLCAKARTFAGTGARGIPAFLKAVEQWQTNDNKDVNAEAVTLSTKDAVHLTSIHQAKGLQWKVVILADATSDTYRTNQLSQFVTVQKPGDPEHGVAVCKIADERSQSVVGTFQYDRLTGMVRRQTVDEQLRLLYVALTRPERKLIIAGISASEIADLLVDAQAKAQMLRDDNTVTADGIVNGNKYLTWILQALYAASRHTEAQGTNEFRAYLNESNADAGPVFEGFLPLPDGLAADTMAGNASVRRVTLLHDLTDVHTHAQAAGSERNVQESAALKMRPSPEGFVSVDERVPVECRRPLTINASGVRSWAELTAPVEPGDDDDAASSAVSGESVVRDDADERSWRFSSYPLPDFLTDAGHSPSAAEIGTGVHNVLEQFHWSTPPDAAACAEQLRKVIHRLEMTQVISAAAACQIEQGPLFDGMMWFVCPDDETADGDGTVDAGASLPAGIRSHRGRLFREAPFSLLLDDRELRRIANPNGSHGSGEFGSAQDGEVSADAGIVVRGVIDGYYVDDETRSIVLFDYKTDAVWDEEHDDLAHWERRLHDDYVGQQALYAKALERLYPGYTVTQRWLVGLAGHRFINVAR</sequence>
<dbReference type="SUPFAM" id="SSF52540">
    <property type="entry name" value="P-loop containing nucleoside triphosphate hydrolases"/>
    <property type="match status" value="1"/>
</dbReference>
<evidence type="ECO:0000256" key="5">
    <source>
        <dbReference type="ARBA" id="ARBA00022806"/>
    </source>
</evidence>
<evidence type="ECO:0000256" key="1">
    <source>
        <dbReference type="ARBA" id="ARBA00022722"/>
    </source>
</evidence>
<dbReference type="EC" id="5.6.2.4" evidence="12"/>
<keyword evidence="10" id="KW-0413">Isomerase</keyword>
<dbReference type="PANTHER" id="PTHR11070:SF48">
    <property type="entry name" value="ATP-DEPENDENT HELICASE_NUCLEASE SUBUNIT A"/>
    <property type="match status" value="1"/>
</dbReference>